<accession>A0A448WV67</accession>
<protein>
    <submittedName>
        <fullName evidence="1">Uncharacterized protein</fullName>
    </submittedName>
</protein>
<name>A0A448WV67_9PLAT</name>
<reference evidence="1" key="1">
    <citation type="submission" date="2018-11" db="EMBL/GenBank/DDBJ databases">
        <authorList>
            <consortium name="Pathogen Informatics"/>
        </authorList>
    </citation>
    <scope>NUCLEOTIDE SEQUENCE</scope>
</reference>
<organism evidence="1 2">
    <name type="scientific">Protopolystoma xenopodis</name>
    <dbReference type="NCBI Taxonomy" id="117903"/>
    <lineage>
        <taxon>Eukaryota</taxon>
        <taxon>Metazoa</taxon>
        <taxon>Spiralia</taxon>
        <taxon>Lophotrochozoa</taxon>
        <taxon>Platyhelminthes</taxon>
        <taxon>Monogenea</taxon>
        <taxon>Polyopisthocotylea</taxon>
        <taxon>Polystomatidea</taxon>
        <taxon>Polystomatidae</taxon>
        <taxon>Protopolystoma</taxon>
    </lineage>
</organism>
<sequence length="81" mass="8480">MCGVAACTPTVGWPHSAIQLVDQSGDGVELLYSGLYQIVAGPGGCVLPDGQAEQMIADFATAQTVDDVSSWRQRALASRQL</sequence>
<evidence type="ECO:0000313" key="2">
    <source>
        <dbReference type="Proteomes" id="UP000784294"/>
    </source>
</evidence>
<proteinExistence type="predicted"/>
<comment type="caution">
    <text evidence="1">The sequence shown here is derived from an EMBL/GenBank/DDBJ whole genome shotgun (WGS) entry which is preliminary data.</text>
</comment>
<evidence type="ECO:0000313" key="1">
    <source>
        <dbReference type="EMBL" id="VEL20951.1"/>
    </source>
</evidence>
<dbReference type="EMBL" id="CAAALY010048778">
    <property type="protein sequence ID" value="VEL20951.1"/>
    <property type="molecule type" value="Genomic_DNA"/>
</dbReference>
<gene>
    <name evidence="1" type="ORF">PXEA_LOCUS14391</name>
</gene>
<keyword evidence="2" id="KW-1185">Reference proteome</keyword>
<dbReference type="AlphaFoldDB" id="A0A448WV67"/>
<dbReference type="Proteomes" id="UP000784294">
    <property type="component" value="Unassembled WGS sequence"/>
</dbReference>